<dbReference type="RefSeq" id="WP_092618520.1">
    <property type="nucleotide sequence ID" value="NZ_FNCV01000005.1"/>
</dbReference>
<dbReference type="EMBL" id="FNCV01000005">
    <property type="protein sequence ID" value="SDH22427.1"/>
    <property type="molecule type" value="Genomic_DNA"/>
</dbReference>
<keyword evidence="2 3" id="KW-0975">Bacterial flagellum</keyword>
<keyword evidence="4" id="KW-0175">Coiled coil</keyword>
<proteinExistence type="inferred from homology"/>
<evidence type="ECO:0000259" key="5">
    <source>
        <dbReference type="Pfam" id="PF00669"/>
    </source>
</evidence>
<gene>
    <name evidence="7" type="ORF">SAMN05421742_10553</name>
</gene>
<dbReference type="GO" id="GO:0005576">
    <property type="term" value="C:extracellular region"/>
    <property type="evidence" value="ECO:0007669"/>
    <property type="project" value="UniProtKB-SubCell"/>
</dbReference>
<evidence type="ECO:0000256" key="3">
    <source>
        <dbReference type="RuleBase" id="RU362073"/>
    </source>
</evidence>
<comment type="similarity">
    <text evidence="1 3">Belongs to the bacterial flagellin family.</text>
</comment>
<evidence type="ECO:0000256" key="4">
    <source>
        <dbReference type="SAM" id="Coils"/>
    </source>
</evidence>
<dbReference type="PANTHER" id="PTHR42792:SF2">
    <property type="entry name" value="FLAGELLIN"/>
    <property type="match status" value="1"/>
</dbReference>
<keyword evidence="7" id="KW-0282">Flagellum</keyword>
<dbReference type="Proteomes" id="UP000217076">
    <property type="component" value="Unassembled WGS sequence"/>
</dbReference>
<keyword evidence="8" id="KW-1185">Reference proteome</keyword>
<dbReference type="SUPFAM" id="SSF64518">
    <property type="entry name" value="Phase 1 flagellin"/>
    <property type="match status" value="1"/>
</dbReference>
<evidence type="ECO:0000256" key="2">
    <source>
        <dbReference type="ARBA" id="ARBA00023143"/>
    </source>
</evidence>
<dbReference type="InterPro" id="IPR042187">
    <property type="entry name" value="Flagellin_C_sub2"/>
</dbReference>
<dbReference type="InterPro" id="IPR001029">
    <property type="entry name" value="Flagellin_N"/>
</dbReference>
<evidence type="ECO:0000313" key="7">
    <source>
        <dbReference type="EMBL" id="SDH22427.1"/>
    </source>
</evidence>
<evidence type="ECO:0000259" key="6">
    <source>
        <dbReference type="Pfam" id="PF00700"/>
    </source>
</evidence>
<dbReference type="AlphaFoldDB" id="A0A1G8ANF1"/>
<dbReference type="STRING" id="83401.SAMN05421742_10553"/>
<feature type="domain" description="Flagellin C-terminal" evidence="6">
    <location>
        <begin position="194"/>
        <end position="278"/>
    </location>
</feature>
<feature type="coiled-coil region" evidence="4">
    <location>
        <begin position="217"/>
        <end position="244"/>
    </location>
</feature>
<dbReference type="GO" id="GO:0009288">
    <property type="term" value="C:bacterial-type flagellum"/>
    <property type="evidence" value="ECO:0007669"/>
    <property type="project" value="UniProtKB-SubCell"/>
</dbReference>
<accession>A0A1G8ANF1</accession>
<comment type="subcellular location">
    <subcellularLocation>
        <location evidence="3">Secreted</location>
    </subcellularLocation>
    <subcellularLocation>
        <location evidence="3">Bacterial flagellum</location>
    </subcellularLocation>
</comment>
<name>A0A1G8ANF1_9PROT</name>
<protein>
    <recommendedName>
        <fullName evidence="3">Flagellin</fullName>
    </recommendedName>
</protein>
<organism evidence="7 8">
    <name type="scientific">Roseospirillum parvum</name>
    <dbReference type="NCBI Taxonomy" id="83401"/>
    <lineage>
        <taxon>Bacteria</taxon>
        <taxon>Pseudomonadati</taxon>
        <taxon>Pseudomonadota</taxon>
        <taxon>Alphaproteobacteria</taxon>
        <taxon>Rhodospirillales</taxon>
        <taxon>Rhodospirillaceae</taxon>
        <taxon>Roseospirillum</taxon>
    </lineage>
</organism>
<keyword evidence="3" id="KW-0964">Secreted</keyword>
<sequence length="279" mass="28625">MPVISTNTAANSALRYLNINSGEQDQYLNRVASGSQVNKASDDAAGLAVATKLQNDVAVLAQAQTNASHAVSVLETADGGLAQISDVLQRMKELAAQAVSGAVTDTERAYIDAEYQELVEEIDSIAAGTRFNGQSLLDGSSDFVTGTGVDFLVGTDITNDVLSVEIADVSADAIGGDLTGTAVDNATNAAAAATAIDTAIGEVAAARANVGAQMSRFEYHEGQLASAEENLDAAQSAIVDADIAEEQSNFSSAKVKTNAAIAALAQANEMPQELLSLLQ</sequence>
<dbReference type="Pfam" id="PF00700">
    <property type="entry name" value="Flagellin_C"/>
    <property type="match status" value="1"/>
</dbReference>
<dbReference type="GO" id="GO:0005198">
    <property type="term" value="F:structural molecule activity"/>
    <property type="evidence" value="ECO:0007669"/>
    <property type="project" value="UniProtKB-UniRule"/>
</dbReference>
<dbReference type="PANTHER" id="PTHR42792">
    <property type="entry name" value="FLAGELLIN"/>
    <property type="match status" value="1"/>
</dbReference>
<evidence type="ECO:0000256" key="1">
    <source>
        <dbReference type="ARBA" id="ARBA00005709"/>
    </source>
</evidence>
<dbReference type="InterPro" id="IPR046358">
    <property type="entry name" value="Flagellin_C"/>
</dbReference>
<keyword evidence="7" id="KW-0966">Cell projection</keyword>
<dbReference type="Gene3D" id="6.10.10.10">
    <property type="entry name" value="Flagellar export chaperone, C-terminal domain"/>
    <property type="match status" value="1"/>
</dbReference>
<feature type="domain" description="Flagellin N-terminal" evidence="5">
    <location>
        <begin position="4"/>
        <end position="141"/>
    </location>
</feature>
<comment type="function">
    <text evidence="3">Flagellin is the subunit protein which polymerizes to form the filaments of bacterial flagella.</text>
</comment>
<keyword evidence="7" id="KW-0969">Cilium</keyword>
<dbReference type="Pfam" id="PF00669">
    <property type="entry name" value="Flagellin_N"/>
    <property type="match status" value="1"/>
</dbReference>
<evidence type="ECO:0000313" key="8">
    <source>
        <dbReference type="Proteomes" id="UP000217076"/>
    </source>
</evidence>
<reference evidence="8" key="1">
    <citation type="submission" date="2016-10" db="EMBL/GenBank/DDBJ databases">
        <authorList>
            <person name="Varghese N."/>
            <person name="Submissions S."/>
        </authorList>
    </citation>
    <scope>NUCLEOTIDE SEQUENCE [LARGE SCALE GENOMIC DNA]</scope>
    <source>
        <strain evidence="8">930I</strain>
    </source>
</reference>
<dbReference type="Gene3D" id="1.20.1330.10">
    <property type="entry name" value="f41 fragment of flagellin, N-terminal domain"/>
    <property type="match status" value="1"/>
</dbReference>
<dbReference type="PRINTS" id="PR00207">
    <property type="entry name" value="FLAGELLIN"/>
</dbReference>
<dbReference type="InterPro" id="IPR001492">
    <property type="entry name" value="Flagellin"/>
</dbReference>
<dbReference type="OrthoDB" id="9796789at2"/>